<keyword evidence="6" id="KW-1185">Reference proteome</keyword>
<feature type="domain" description="HTH marR-type" evidence="4">
    <location>
        <begin position="9"/>
        <end position="141"/>
    </location>
</feature>
<dbReference type="RefSeq" id="WP_267613850.1">
    <property type="nucleotide sequence ID" value="NZ_JAOVZQ010000001.1"/>
</dbReference>
<dbReference type="Gene3D" id="1.10.10.10">
    <property type="entry name" value="Winged helix-like DNA-binding domain superfamily/Winged helix DNA-binding domain"/>
    <property type="match status" value="1"/>
</dbReference>
<name>A0ABT3YJC0_9HYPH</name>
<dbReference type="InterPro" id="IPR039422">
    <property type="entry name" value="MarR/SlyA-like"/>
</dbReference>
<evidence type="ECO:0000259" key="4">
    <source>
        <dbReference type="PROSITE" id="PS50995"/>
    </source>
</evidence>
<keyword evidence="3" id="KW-0804">Transcription</keyword>
<dbReference type="InterPro" id="IPR000835">
    <property type="entry name" value="HTH_MarR-typ"/>
</dbReference>
<dbReference type="PRINTS" id="PR00598">
    <property type="entry name" value="HTHMARR"/>
</dbReference>
<dbReference type="PANTHER" id="PTHR33164:SF43">
    <property type="entry name" value="HTH-TYPE TRANSCRIPTIONAL REPRESSOR YETL"/>
    <property type="match status" value="1"/>
</dbReference>
<sequence>MSTPTHSQAAALRTAIDTLMRRFKIAESEVSGGKHLNQIDMQVMLYVSAHEACGPTDIARHLGVAPTTITSATDRLARHDYLRRERPEEDRRAIALRLTPDGESYVSNLIDVQTDHCRMMLEALSGGDQDTLIRLISTIAKNEY</sequence>
<protein>
    <submittedName>
        <fullName evidence="5">MarR family winged helix-turn-helix transcriptional regulator</fullName>
    </submittedName>
</protein>
<dbReference type="Proteomes" id="UP001081283">
    <property type="component" value="Unassembled WGS sequence"/>
</dbReference>
<dbReference type="EMBL" id="JAOVZQ010000001">
    <property type="protein sequence ID" value="MCY0095994.1"/>
    <property type="molecule type" value="Genomic_DNA"/>
</dbReference>
<accession>A0ABT3YJC0</accession>
<dbReference type="InterPro" id="IPR036390">
    <property type="entry name" value="WH_DNA-bd_sf"/>
</dbReference>
<evidence type="ECO:0000256" key="3">
    <source>
        <dbReference type="ARBA" id="ARBA00023163"/>
    </source>
</evidence>
<dbReference type="SUPFAM" id="SSF46785">
    <property type="entry name" value="Winged helix' DNA-binding domain"/>
    <property type="match status" value="1"/>
</dbReference>
<dbReference type="PROSITE" id="PS01117">
    <property type="entry name" value="HTH_MARR_1"/>
    <property type="match status" value="1"/>
</dbReference>
<proteinExistence type="predicted"/>
<dbReference type="InterPro" id="IPR023187">
    <property type="entry name" value="Tscrpt_reg_MarR-type_CS"/>
</dbReference>
<organism evidence="5 6">
    <name type="scientific">Hoeflea ulvae</name>
    <dbReference type="NCBI Taxonomy" id="2983764"/>
    <lineage>
        <taxon>Bacteria</taxon>
        <taxon>Pseudomonadati</taxon>
        <taxon>Pseudomonadota</taxon>
        <taxon>Alphaproteobacteria</taxon>
        <taxon>Hyphomicrobiales</taxon>
        <taxon>Rhizobiaceae</taxon>
        <taxon>Hoeflea</taxon>
    </lineage>
</organism>
<evidence type="ECO:0000256" key="1">
    <source>
        <dbReference type="ARBA" id="ARBA00023015"/>
    </source>
</evidence>
<evidence type="ECO:0000313" key="5">
    <source>
        <dbReference type="EMBL" id="MCY0095994.1"/>
    </source>
</evidence>
<evidence type="ECO:0000313" key="6">
    <source>
        <dbReference type="Proteomes" id="UP001081283"/>
    </source>
</evidence>
<dbReference type="InterPro" id="IPR036388">
    <property type="entry name" value="WH-like_DNA-bd_sf"/>
</dbReference>
<reference evidence="5" key="1">
    <citation type="submission" date="2022-10" db="EMBL/GenBank/DDBJ databases">
        <title>Hoeflea sp. J2-29, isolated from marine algae.</title>
        <authorList>
            <person name="Kristyanto S."/>
            <person name="Kim J.M."/>
            <person name="Jeon C.O."/>
        </authorList>
    </citation>
    <scope>NUCLEOTIDE SEQUENCE</scope>
    <source>
        <strain evidence="5">J2-29</strain>
    </source>
</reference>
<dbReference type="PROSITE" id="PS50995">
    <property type="entry name" value="HTH_MARR_2"/>
    <property type="match status" value="1"/>
</dbReference>
<gene>
    <name evidence="5" type="ORF">OEG82_18515</name>
</gene>
<dbReference type="Pfam" id="PF01047">
    <property type="entry name" value="MarR"/>
    <property type="match status" value="1"/>
</dbReference>
<evidence type="ECO:0000256" key="2">
    <source>
        <dbReference type="ARBA" id="ARBA00023125"/>
    </source>
</evidence>
<comment type="caution">
    <text evidence="5">The sequence shown here is derived from an EMBL/GenBank/DDBJ whole genome shotgun (WGS) entry which is preliminary data.</text>
</comment>
<dbReference type="SMART" id="SM00347">
    <property type="entry name" value="HTH_MARR"/>
    <property type="match status" value="1"/>
</dbReference>
<dbReference type="PANTHER" id="PTHR33164">
    <property type="entry name" value="TRANSCRIPTIONAL REGULATOR, MARR FAMILY"/>
    <property type="match status" value="1"/>
</dbReference>
<keyword evidence="2" id="KW-0238">DNA-binding</keyword>
<keyword evidence="1" id="KW-0805">Transcription regulation</keyword>